<dbReference type="InterPro" id="IPR001173">
    <property type="entry name" value="Glyco_trans_2-like"/>
</dbReference>
<dbReference type="SUPFAM" id="SSF53448">
    <property type="entry name" value="Nucleotide-diphospho-sugar transferases"/>
    <property type="match status" value="1"/>
</dbReference>
<accession>G5IFT1</accession>
<feature type="coiled-coil region" evidence="4">
    <location>
        <begin position="8"/>
        <end position="35"/>
    </location>
</feature>
<organism evidence="6 7">
    <name type="scientific">Hungatella hathewayi WAL-18680</name>
    <dbReference type="NCBI Taxonomy" id="742737"/>
    <lineage>
        <taxon>Bacteria</taxon>
        <taxon>Bacillati</taxon>
        <taxon>Bacillota</taxon>
        <taxon>Clostridia</taxon>
        <taxon>Lachnospirales</taxon>
        <taxon>Lachnospiraceae</taxon>
        <taxon>Hungatella</taxon>
    </lineage>
</organism>
<keyword evidence="3" id="KW-0808">Transferase</keyword>
<keyword evidence="2" id="KW-0328">Glycosyltransferase</keyword>
<feature type="domain" description="Glycosyltransferase 2-like" evidence="5">
    <location>
        <begin position="6"/>
        <end position="163"/>
    </location>
</feature>
<evidence type="ECO:0000256" key="3">
    <source>
        <dbReference type="ARBA" id="ARBA00022679"/>
    </source>
</evidence>
<evidence type="ECO:0000313" key="7">
    <source>
        <dbReference type="Proteomes" id="UP000005384"/>
    </source>
</evidence>
<dbReference type="AlphaFoldDB" id="G5IFT1"/>
<dbReference type="Proteomes" id="UP000005384">
    <property type="component" value="Unassembled WGS sequence"/>
</dbReference>
<dbReference type="Pfam" id="PF00535">
    <property type="entry name" value="Glycos_transf_2"/>
    <property type="match status" value="1"/>
</dbReference>
<dbReference type="RefSeq" id="WP_006780339.1">
    <property type="nucleotide sequence ID" value="NZ_JH379027.1"/>
</dbReference>
<comment type="caution">
    <text evidence="6">The sequence shown here is derived from an EMBL/GenBank/DDBJ whole genome shotgun (WGS) entry which is preliminary data.</text>
</comment>
<evidence type="ECO:0000256" key="1">
    <source>
        <dbReference type="ARBA" id="ARBA00006739"/>
    </source>
</evidence>
<name>G5IFT1_9FIRM</name>
<dbReference type="PANTHER" id="PTHR43630:SF1">
    <property type="entry name" value="POLY-BETA-1,6-N-ACETYL-D-GLUCOSAMINE SYNTHASE"/>
    <property type="match status" value="1"/>
</dbReference>
<dbReference type="PANTHER" id="PTHR43630">
    <property type="entry name" value="POLY-BETA-1,6-N-ACETYL-D-GLUCOSAMINE SYNTHASE"/>
    <property type="match status" value="1"/>
</dbReference>
<evidence type="ECO:0000259" key="5">
    <source>
        <dbReference type="Pfam" id="PF00535"/>
    </source>
</evidence>
<proteinExistence type="inferred from homology"/>
<keyword evidence="7" id="KW-1185">Reference proteome</keyword>
<protein>
    <recommendedName>
        <fullName evidence="5">Glycosyltransferase 2-like domain-containing protein</fullName>
    </recommendedName>
</protein>
<keyword evidence="4" id="KW-0175">Coiled coil</keyword>
<dbReference type="EMBL" id="ADLN01000049">
    <property type="protein sequence ID" value="EHI59679.1"/>
    <property type="molecule type" value="Genomic_DNA"/>
</dbReference>
<evidence type="ECO:0000256" key="4">
    <source>
        <dbReference type="SAM" id="Coils"/>
    </source>
</evidence>
<sequence length="264" mass="31289">MKDTISYVIRTKNEAQFLEETCQRIRKQSNQLIHEIVIVDSGSTDNTLNIAEKWADKVICISPEDFTWGLALNKGIEYAKGNYVCLISGHCFIESDTTMYYAYKFLDNSDYCCIYGKQKGNFKLDKMEVVELFSQYPESEIIDSTQSHVPGVSNACCLLKKNVWEIYKFDEVTQSAEDALWFHTVLENELKVAYFPQFCVIHGHPFDINYMYRKWYWRTYKSESILCRNRNWKTSNYFRFTLSFIFVNDLEKIHFYARCKKSRR</sequence>
<dbReference type="InterPro" id="IPR029044">
    <property type="entry name" value="Nucleotide-diphossugar_trans"/>
</dbReference>
<reference evidence="6 7" key="1">
    <citation type="submission" date="2011-08" db="EMBL/GenBank/DDBJ databases">
        <title>The Genome Sequence of Clostridium hathewayi WAL-18680.</title>
        <authorList>
            <consortium name="The Broad Institute Genome Sequencing Platform"/>
            <person name="Earl A."/>
            <person name="Ward D."/>
            <person name="Feldgarden M."/>
            <person name="Gevers D."/>
            <person name="Finegold S.M."/>
            <person name="Summanen P.H."/>
            <person name="Molitoris D.R."/>
            <person name="Song M."/>
            <person name="Daigneault M."/>
            <person name="Allen-Vercoe E."/>
            <person name="Young S.K."/>
            <person name="Zeng Q."/>
            <person name="Gargeya S."/>
            <person name="Fitzgerald M."/>
            <person name="Haas B."/>
            <person name="Abouelleil A."/>
            <person name="Alvarado L."/>
            <person name="Arachchi H.M."/>
            <person name="Berlin A."/>
            <person name="Brown A."/>
            <person name="Chapman S.B."/>
            <person name="Chen Z."/>
            <person name="Dunbar C."/>
            <person name="Freedman E."/>
            <person name="Gearin G."/>
            <person name="Gellesch M."/>
            <person name="Goldberg J."/>
            <person name="Griggs A."/>
            <person name="Gujja S."/>
            <person name="Heiman D."/>
            <person name="Howarth C."/>
            <person name="Larson L."/>
            <person name="Lui A."/>
            <person name="MacDonald P.J.P."/>
            <person name="Montmayeur A."/>
            <person name="Murphy C."/>
            <person name="Neiman D."/>
            <person name="Pearson M."/>
            <person name="Priest M."/>
            <person name="Roberts A."/>
            <person name="Saif S."/>
            <person name="Shea T."/>
            <person name="Shenoy N."/>
            <person name="Sisk P."/>
            <person name="Stolte C."/>
            <person name="Sykes S."/>
            <person name="Wortman J."/>
            <person name="Nusbaum C."/>
            <person name="Birren B."/>
        </authorList>
    </citation>
    <scope>NUCLEOTIDE SEQUENCE [LARGE SCALE GENOMIC DNA]</scope>
    <source>
        <strain evidence="6 7">WAL-18680</strain>
    </source>
</reference>
<evidence type="ECO:0000313" key="6">
    <source>
        <dbReference type="EMBL" id="EHI59679.1"/>
    </source>
</evidence>
<evidence type="ECO:0000256" key="2">
    <source>
        <dbReference type="ARBA" id="ARBA00022676"/>
    </source>
</evidence>
<dbReference type="Gene3D" id="3.90.550.10">
    <property type="entry name" value="Spore Coat Polysaccharide Biosynthesis Protein SpsA, Chain A"/>
    <property type="match status" value="1"/>
</dbReference>
<dbReference type="GO" id="GO:0016757">
    <property type="term" value="F:glycosyltransferase activity"/>
    <property type="evidence" value="ECO:0007669"/>
    <property type="project" value="UniProtKB-KW"/>
</dbReference>
<dbReference type="HOGENOM" id="CLU_1052803_0_0_9"/>
<dbReference type="CDD" id="cd00761">
    <property type="entry name" value="Glyco_tranf_GTA_type"/>
    <property type="match status" value="1"/>
</dbReference>
<gene>
    <name evidence="6" type="ORF">HMPREF9473_02359</name>
</gene>
<dbReference type="PATRIC" id="fig|742737.3.peg.2382"/>
<comment type="similarity">
    <text evidence="1">Belongs to the glycosyltransferase 2 family.</text>
</comment>